<evidence type="ECO:0000256" key="4">
    <source>
        <dbReference type="ARBA" id="ARBA00023186"/>
    </source>
</evidence>
<sequence length="127" mass="14010">MTMSEASGPDAVIAGYRRLRSLAAEMLALANEADWDALIERQQGYLEQMDRLKALDAACELPAGHAAIKAELLEAILADDLVIRRQLMARRDELGLLIDRSRRQRDLQRTYGRQGTSPGDGFGQGSP</sequence>
<keyword evidence="7" id="KW-0969">Cilium</keyword>
<keyword evidence="7" id="KW-0282">Flagellum</keyword>
<dbReference type="AlphaFoldDB" id="A0A1G8VGT1"/>
<evidence type="ECO:0000313" key="7">
    <source>
        <dbReference type="EMBL" id="SDJ65169.1"/>
    </source>
</evidence>
<evidence type="ECO:0000256" key="5">
    <source>
        <dbReference type="ARBA" id="ARBA00093797"/>
    </source>
</evidence>
<keyword evidence="2" id="KW-0963">Cytoplasm</keyword>
<keyword evidence="4" id="KW-0143">Chaperone</keyword>
<evidence type="ECO:0000313" key="8">
    <source>
        <dbReference type="Proteomes" id="UP000198525"/>
    </source>
</evidence>
<dbReference type="EMBL" id="FNES01000006">
    <property type="protein sequence ID" value="SDJ65169.1"/>
    <property type="molecule type" value="Genomic_DNA"/>
</dbReference>
<protein>
    <recommendedName>
        <fullName evidence="5">Flagellar protein FliT</fullName>
    </recommendedName>
</protein>
<evidence type="ECO:0000256" key="2">
    <source>
        <dbReference type="ARBA" id="ARBA00022490"/>
    </source>
</evidence>
<evidence type="ECO:0000256" key="1">
    <source>
        <dbReference type="ARBA" id="ARBA00004514"/>
    </source>
</evidence>
<dbReference type="InterPro" id="IPR008622">
    <property type="entry name" value="FliT"/>
</dbReference>
<organism evidence="7 8">
    <name type="scientific">Billgrantia gudaonensis</name>
    <dbReference type="NCBI Taxonomy" id="376427"/>
    <lineage>
        <taxon>Bacteria</taxon>
        <taxon>Pseudomonadati</taxon>
        <taxon>Pseudomonadota</taxon>
        <taxon>Gammaproteobacteria</taxon>
        <taxon>Oceanospirillales</taxon>
        <taxon>Halomonadaceae</taxon>
        <taxon>Billgrantia</taxon>
    </lineage>
</organism>
<comment type="subcellular location">
    <subcellularLocation>
        <location evidence="1">Cytoplasm</location>
        <location evidence="1">Cytosol</location>
    </subcellularLocation>
</comment>
<evidence type="ECO:0000256" key="3">
    <source>
        <dbReference type="ARBA" id="ARBA00022795"/>
    </source>
</evidence>
<accession>A0A1G8VGT1</accession>
<dbReference type="Proteomes" id="UP000198525">
    <property type="component" value="Unassembled WGS sequence"/>
</dbReference>
<dbReference type="OrthoDB" id="6238322at2"/>
<dbReference type="GO" id="GO:0044781">
    <property type="term" value="P:bacterial-type flagellum organization"/>
    <property type="evidence" value="ECO:0007669"/>
    <property type="project" value="UniProtKB-KW"/>
</dbReference>
<proteinExistence type="predicted"/>
<keyword evidence="3" id="KW-1005">Bacterial flagellum biogenesis</keyword>
<reference evidence="7 8" key="1">
    <citation type="submission" date="2016-10" db="EMBL/GenBank/DDBJ databases">
        <authorList>
            <person name="de Groot N.N."/>
        </authorList>
    </citation>
    <scope>NUCLEOTIDE SEQUENCE [LARGE SCALE GENOMIC DNA]</scope>
    <source>
        <strain evidence="7 8">CGMCC 1.6133</strain>
    </source>
</reference>
<gene>
    <name evidence="7" type="ORF">SAMN04487954_106205</name>
</gene>
<feature type="region of interest" description="Disordered" evidence="6">
    <location>
        <begin position="105"/>
        <end position="127"/>
    </location>
</feature>
<keyword evidence="8" id="KW-1185">Reference proteome</keyword>
<keyword evidence="7" id="KW-0966">Cell projection</keyword>
<feature type="compositionally biased region" description="Gly residues" evidence="6">
    <location>
        <begin position="118"/>
        <end position="127"/>
    </location>
</feature>
<dbReference type="STRING" id="376427.SAMN04487954_106205"/>
<evidence type="ECO:0000256" key="6">
    <source>
        <dbReference type="SAM" id="MobiDB-lite"/>
    </source>
</evidence>
<dbReference type="Pfam" id="PF05400">
    <property type="entry name" value="FliT"/>
    <property type="match status" value="1"/>
</dbReference>
<dbReference type="Gene3D" id="1.20.58.380">
    <property type="entry name" value="Flagellar protein flit"/>
    <property type="match status" value="1"/>
</dbReference>
<name>A0A1G8VGT1_9GAMM</name>